<evidence type="ECO:0000259" key="3">
    <source>
        <dbReference type="Pfam" id="PF01425"/>
    </source>
</evidence>
<gene>
    <name evidence="4" type="ORF">FOYG_06671</name>
</gene>
<feature type="domain" description="Amidase" evidence="3">
    <location>
        <begin position="47"/>
        <end position="254"/>
    </location>
</feature>
<dbReference type="SUPFAM" id="SSF75304">
    <property type="entry name" value="Amidase signature (AS) enzymes"/>
    <property type="match status" value="1"/>
</dbReference>
<dbReference type="InterPro" id="IPR023631">
    <property type="entry name" value="Amidase_dom"/>
</dbReference>
<reference evidence="4 5" key="1">
    <citation type="submission" date="2011-06" db="EMBL/GenBank/DDBJ databases">
        <title>The Genome Sequence of Fusarium oxysporum FOSC 3-a.</title>
        <authorList>
            <consortium name="The Broad Institute Genome Sequencing Platform"/>
            <person name="Ma L.-J."/>
            <person name="Gale L.R."/>
            <person name="Schwartz D.C."/>
            <person name="Zhou S."/>
            <person name="Corby-Kistler H."/>
            <person name="Young S.K."/>
            <person name="Zeng Q."/>
            <person name="Gargeya S."/>
            <person name="Fitzgerald M."/>
            <person name="Haas B."/>
            <person name="Abouelleil A."/>
            <person name="Alvarado L."/>
            <person name="Arachchi H.M."/>
            <person name="Berlin A."/>
            <person name="Brown A."/>
            <person name="Chapman S.B."/>
            <person name="Chen Z."/>
            <person name="Dunbar C."/>
            <person name="Freedman E."/>
            <person name="Gearin G."/>
            <person name="Gellesch M."/>
            <person name="Goldberg J."/>
            <person name="Griggs A."/>
            <person name="Gujja S."/>
            <person name="Heiman D."/>
            <person name="Howarth C."/>
            <person name="Larson L."/>
            <person name="Lui A."/>
            <person name="MacDonald P.J.P."/>
            <person name="Mehta T."/>
            <person name="Montmayeur A."/>
            <person name="Murphy C."/>
            <person name="Neiman D."/>
            <person name="Pearson M."/>
            <person name="Priest M."/>
            <person name="Roberts A."/>
            <person name="Saif S."/>
            <person name="Shea T."/>
            <person name="Shenoy N."/>
            <person name="Sisk P."/>
            <person name="Stolte C."/>
            <person name="Sykes S."/>
            <person name="Wortman J."/>
            <person name="Nusbaum C."/>
            <person name="Birren B."/>
        </authorList>
    </citation>
    <scope>NUCLEOTIDE SEQUENCE [LARGE SCALE GENOMIC DNA]</scope>
    <source>
        <strain evidence="5">FOSC 3-a</strain>
    </source>
</reference>
<evidence type="ECO:0000313" key="5">
    <source>
        <dbReference type="Proteomes" id="UP000030753"/>
    </source>
</evidence>
<dbReference type="EMBL" id="JH717842">
    <property type="protein sequence ID" value="EWY93487.1"/>
    <property type="molecule type" value="Genomic_DNA"/>
</dbReference>
<organism evidence="4 5">
    <name type="scientific">Fusarium oxysporum NRRL 32931</name>
    <dbReference type="NCBI Taxonomy" id="660029"/>
    <lineage>
        <taxon>Eukaryota</taxon>
        <taxon>Fungi</taxon>
        <taxon>Dikarya</taxon>
        <taxon>Ascomycota</taxon>
        <taxon>Pezizomycotina</taxon>
        <taxon>Sordariomycetes</taxon>
        <taxon>Hypocreomycetidae</taxon>
        <taxon>Hypocreales</taxon>
        <taxon>Nectriaceae</taxon>
        <taxon>Fusarium</taxon>
        <taxon>Fusarium oxysporum species complex</taxon>
    </lineage>
</organism>
<dbReference type="GO" id="GO:0016787">
    <property type="term" value="F:hydrolase activity"/>
    <property type="evidence" value="ECO:0007669"/>
    <property type="project" value="UniProtKB-KW"/>
</dbReference>
<name>W9IFT6_FUSOX</name>
<comment type="similarity">
    <text evidence="1">Belongs to the amidase family.</text>
</comment>
<protein>
    <recommendedName>
        <fullName evidence="3">Amidase domain-containing protein</fullName>
    </recommendedName>
</protein>
<dbReference type="Gene3D" id="3.90.1300.10">
    <property type="entry name" value="Amidase signature (AS) domain"/>
    <property type="match status" value="2"/>
</dbReference>
<evidence type="ECO:0000256" key="1">
    <source>
        <dbReference type="ARBA" id="ARBA00009199"/>
    </source>
</evidence>
<dbReference type="OrthoDB" id="6428749at2759"/>
<evidence type="ECO:0000313" key="4">
    <source>
        <dbReference type="EMBL" id="EWY93487.1"/>
    </source>
</evidence>
<dbReference type="Pfam" id="PF01425">
    <property type="entry name" value="Amidase"/>
    <property type="match status" value="1"/>
</dbReference>
<dbReference type="InterPro" id="IPR036928">
    <property type="entry name" value="AS_sf"/>
</dbReference>
<evidence type="ECO:0000256" key="2">
    <source>
        <dbReference type="ARBA" id="ARBA00022801"/>
    </source>
</evidence>
<accession>W9IFT6</accession>
<dbReference type="PANTHER" id="PTHR46072">
    <property type="entry name" value="AMIDASE-RELATED-RELATED"/>
    <property type="match status" value="1"/>
</dbReference>
<sequence length="426" mass="46136">MPHLTVTNVVEWLYKSGQLSARQIEITDSEPSQLLKMLASGAWTAQEVLLAFIARRIIAHPLTNPLTDPMFGQGFRRAVELDDYHRRTGKTVGPFHGLPISLKDVFNIQGMPTTLGFVARANVHPLHSGELVNRLSAAGAIFYCKTNIPQSLMSGECHNFLFGRTATPYNTTLSAGGSSGGEGSLIALGGSPLGIGSDIAGSIRTRANFNGIYGLCPTNGRLPLHDAEQSNAGYLINGVAGPLSKIIDRLEAGVQVVDVQLFDGTEGMWEMITHIFSADGGNAFREEIAKSGEPISEEIELANTQDAMNVAENIILDRTGRPVDVFVLPSGCRVASPHGTMKYWLYKSISDILDWTCATIPVGHVDLLKDPKPSNGGDFKPLSSLDRDNWNLYSPELYSDAPICLQVLGQKFTEEKVVACLRVIEA</sequence>
<dbReference type="AlphaFoldDB" id="W9IFT6"/>
<proteinExistence type="inferred from homology"/>
<keyword evidence="2" id="KW-0378">Hydrolase</keyword>
<dbReference type="Proteomes" id="UP000030753">
    <property type="component" value="Unassembled WGS sequence"/>
</dbReference>
<dbReference type="HOGENOM" id="CLU_009600_9_2_1"/>